<evidence type="ECO:0000313" key="1">
    <source>
        <dbReference type="EMBL" id="CAF3007604.1"/>
    </source>
</evidence>
<evidence type="ECO:0000313" key="3">
    <source>
        <dbReference type="EMBL" id="CAF3448717.1"/>
    </source>
</evidence>
<evidence type="ECO:0000313" key="2">
    <source>
        <dbReference type="EMBL" id="CAF3317138.1"/>
    </source>
</evidence>
<evidence type="ECO:0000313" key="4">
    <source>
        <dbReference type="EMBL" id="CAF4285117.1"/>
    </source>
</evidence>
<dbReference type="EMBL" id="CAJNYD010002888">
    <property type="protein sequence ID" value="CAF3448717.1"/>
    <property type="molecule type" value="Genomic_DNA"/>
</dbReference>
<comment type="caution">
    <text evidence="1">The sequence shown here is derived from an EMBL/GenBank/DDBJ whole genome shotgun (WGS) entry which is preliminary data.</text>
</comment>
<dbReference type="EMBL" id="CAJOBO010001258">
    <property type="protein sequence ID" value="CAF4357366.1"/>
    <property type="molecule type" value="Genomic_DNA"/>
</dbReference>
<organism evidence="1 7">
    <name type="scientific">Rotaria socialis</name>
    <dbReference type="NCBI Taxonomy" id="392032"/>
    <lineage>
        <taxon>Eukaryota</taxon>
        <taxon>Metazoa</taxon>
        <taxon>Spiralia</taxon>
        <taxon>Gnathifera</taxon>
        <taxon>Rotifera</taxon>
        <taxon>Eurotatoria</taxon>
        <taxon>Bdelloidea</taxon>
        <taxon>Philodinida</taxon>
        <taxon>Philodinidae</taxon>
        <taxon>Rotaria</taxon>
    </lineage>
</organism>
<dbReference type="Proteomes" id="UP000663872">
    <property type="component" value="Unassembled WGS sequence"/>
</dbReference>
<evidence type="ECO:0000313" key="6">
    <source>
        <dbReference type="EMBL" id="CAF4621085.1"/>
    </source>
</evidence>
<protein>
    <submittedName>
        <fullName evidence="1">Uncharacterized protein</fullName>
    </submittedName>
</protein>
<dbReference type="AlphaFoldDB" id="A0A817LBL5"/>
<name>A0A817LBL5_9BILA</name>
<sequence>MCNSRKYRPESPIKVYPTVEVPSPQPPTYVSPATEMERHISALEALLSAFPDVVTPEMRARLQTLADRMAQKRPSSPPCS</sequence>
<dbReference type="Proteomes" id="UP000663825">
    <property type="component" value="Unassembled WGS sequence"/>
</dbReference>
<gene>
    <name evidence="2" type="ORF">GRG538_LOCUS2063</name>
    <name evidence="5" type="ORF">HFQ381_LOCUS17155</name>
    <name evidence="3" type="ORF">LUA448_LOCUS21746</name>
    <name evidence="6" type="ORF">QYT958_LOCUS12852</name>
    <name evidence="1" type="ORF">TIS948_LOCUS1782</name>
    <name evidence="4" type="ORF">UJA718_LOCUS11646</name>
</gene>
<accession>A0A817LBL5</accession>
<dbReference type="EMBL" id="CAJNXB010000051">
    <property type="protein sequence ID" value="CAF3007604.1"/>
    <property type="molecule type" value="Genomic_DNA"/>
</dbReference>
<dbReference type="Proteomes" id="UP000663851">
    <property type="component" value="Unassembled WGS sequence"/>
</dbReference>
<dbReference type="Proteomes" id="UP000663848">
    <property type="component" value="Unassembled WGS sequence"/>
</dbReference>
<proteinExistence type="predicted"/>
<dbReference type="EMBL" id="CAJOBR010001599">
    <property type="protein sequence ID" value="CAF4621085.1"/>
    <property type="molecule type" value="Genomic_DNA"/>
</dbReference>
<reference evidence="1" key="1">
    <citation type="submission" date="2021-02" db="EMBL/GenBank/DDBJ databases">
        <authorList>
            <person name="Nowell W R."/>
        </authorList>
    </citation>
    <scope>NUCLEOTIDE SEQUENCE</scope>
</reference>
<dbReference type="Proteomes" id="UP000663873">
    <property type="component" value="Unassembled WGS sequence"/>
</dbReference>
<dbReference type="Proteomes" id="UP000663833">
    <property type="component" value="Unassembled WGS sequence"/>
</dbReference>
<dbReference type="EMBL" id="CAJOBP010001444">
    <property type="protein sequence ID" value="CAF4285117.1"/>
    <property type="molecule type" value="Genomic_DNA"/>
</dbReference>
<evidence type="ECO:0000313" key="7">
    <source>
        <dbReference type="Proteomes" id="UP000663825"/>
    </source>
</evidence>
<evidence type="ECO:0000313" key="8">
    <source>
        <dbReference type="Proteomes" id="UP000663873"/>
    </source>
</evidence>
<evidence type="ECO:0000313" key="5">
    <source>
        <dbReference type="EMBL" id="CAF4357366.1"/>
    </source>
</evidence>
<keyword evidence="8" id="KW-1185">Reference proteome</keyword>
<dbReference type="EMBL" id="CAJNYT010000051">
    <property type="protein sequence ID" value="CAF3317138.1"/>
    <property type="molecule type" value="Genomic_DNA"/>
</dbReference>